<reference evidence="2 3" key="1">
    <citation type="submission" date="2021-06" db="EMBL/GenBank/DDBJ databases">
        <authorList>
            <person name="Kallberg Y."/>
            <person name="Tangrot J."/>
            <person name="Rosling A."/>
        </authorList>
    </citation>
    <scope>NUCLEOTIDE SEQUENCE [LARGE SCALE GENOMIC DNA]</scope>
    <source>
        <strain evidence="2 3">120-4 pot B 10/14</strain>
    </source>
</reference>
<evidence type="ECO:0000313" key="3">
    <source>
        <dbReference type="Proteomes" id="UP000789901"/>
    </source>
</evidence>
<evidence type="ECO:0000313" key="2">
    <source>
        <dbReference type="EMBL" id="CAG8806537.1"/>
    </source>
</evidence>
<evidence type="ECO:0000256" key="1">
    <source>
        <dbReference type="SAM" id="MobiDB-lite"/>
    </source>
</evidence>
<sequence>MCLDLRCFIIIKFRSFFSHRLSNNLSNNLSAANLPYCVESTKRCTRGKLIDKSGHYEAKCQACNRLFSPGNLPQIKKHIIDECTKVSKKIKEAVIYNVESCESNITRTKSSTEQLSLNEFLKRSSIHKFLDESCKQYAIKPFNSRFKEYESNEYLLAYFLHPGYKKTCPTTLPSLQLLGTKIFLITPHAASCKRIWPICGWIPLNIDLDDYDLNEEEGTMWKNIDLLKLFDLENSIFQDTDNQKMKENSVNEDESDLNNFIQDSEDQEDYNP</sequence>
<gene>
    <name evidence="2" type="ORF">GMARGA_LOCUS24323</name>
</gene>
<feature type="region of interest" description="Disordered" evidence="1">
    <location>
        <begin position="243"/>
        <end position="272"/>
    </location>
</feature>
<feature type="non-terminal residue" evidence="2">
    <location>
        <position position="272"/>
    </location>
</feature>
<dbReference type="Proteomes" id="UP000789901">
    <property type="component" value="Unassembled WGS sequence"/>
</dbReference>
<feature type="compositionally biased region" description="Acidic residues" evidence="1">
    <location>
        <begin position="263"/>
        <end position="272"/>
    </location>
</feature>
<comment type="caution">
    <text evidence="2">The sequence shown here is derived from an EMBL/GenBank/DDBJ whole genome shotgun (WGS) entry which is preliminary data.</text>
</comment>
<dbReference type="EMBL" id="CAJVQB010025531">
    <property type="protein sequence ID" value="CAG8806537.1"/>
    <property type="molecule type" value="Genomic_DNA"/>
</dbReference>
<accession>A0ABN7VY94</accession>
<organism evidence="2 3">
    <name type="scientific">Gigaspora margarita</name>
    <dbReference type="NCBI Taxonomy" id="4874"/>
    <lineage>
        <taxon>Eukaryota</taxon>
        <taxon>Fungi</taxon>
        <taxon>Fungi incertae sedis</taxon>
        <taxon>Mucoromycota</taxon>
        <taxon>Glomeromycotina</taxon>
        <taxon>Glomeromycetes</taxon>
        <taxon>Diversisporales</taxon>
        <taxon>Gigasporaceae</taxon>
        <taxon>Gigaspora</taxon>
    </lineage>
</organism>
<proteinExistence type="predicted"/>
<protein>
    <submittedName>
        <fullName evidence="2">26880_t:CDS:1</fullName>
    </submittedName>
</protein>
<keyword evidence="3" id="KW-1185">Reference proteome</keyword>
<name>A0ABN7VY94_GIGMA</name>